<feature type="compositionally biased region" description="Acidic residues" evidence="1">
    <location>
        <begin position="473"/>
        <end position="494"/>
    </location>
</feature>
<sequence>MPCGFEITKREVFLVILIGVAYLAPSNFRDEIFERAFPGMAQKKYASSAKDEAGVGGKLTQAEKANEDHRGWKTPLPKPTPLGLYKNQNEVVHVIHTRYMLFQQHLTSLGRARMELFKTFTLPSILKQSEREFLWIIWMEPQLEAELRKDFIALVKDIPNCVVIGSREKMPFIRSEYYEEVMESSIYSGSYDLLMDYHEASLSRIVLQTTLDADDAVFYDFTRSVQRDAVKTLKHSTLKYDFRIWCARKRLEWGYYNPWDEDSQVGFLMGYESKKECPPGGYTKGYGVVTDTTDLPEQGRFEIHTKTPQCEFVEHKCIARIYGGASEYAVLRSRTPTAHGMTDVMPKTNSKKQDSWKDRQDEVWKKLPKNFGVNISAVHEARAVLEEDMVDIILQNLEGQCKEGFSCKHSTKEHLKELKAKYKKQQDEQKQMEIDQLQEDPDGRKSFNDDEDVTEKENNPDVKDESEVNSDILDGEETEPDQAEEEMSSDDGGD</sequence>
<reference evidence="2" key="1">
    <citation type="submission" date="2021-01" db="EMBL/GenBank/DDBJ databases">
        <authorList>
            <person name="Corre E."/>
            <person name="Pelletier E."/>
            <person name="Niang G."/>
            <person name="Scheremetjew M."/>
            <person name="Finn R."/>
            <person name="Kale V."/>
            <person name="Holt S."/>
            <person name="Cochrane G."/>
            <person name="Meng A."/>
            <person name="Brown T."/>
            <person name="Cohen L."/>
        </authorList>
    </citation>
    <scope>NUCLEOTIDE SEQUENCE</scope>
    <source>
        <strain evidence="2">CCMP125</strain>
    </source>
</reference>
<accession>A0A7S2V7G3</accession>
<name>A0A7S2V7G3_9STRA</name>
<proteinExistence type="predicted"/>
<evidence type="ECO:0000313" key="2">
    <source>
        <dbReference type="EMBL" id="CAD9940193.1"/>
    </source>
</evidence>
<evidence type="ECO:0000256" key="1">
    <source>
        <dbReference type="SAM" id="MobiDB-lite"/>
    </source>
</evidence>
<organism evidence="2">
    <name type="scientific">Entomoneis paludosa</name>
    <dbReference type="NCBI Taxonomy" id="265537"/>
    <lineage>
        <taxon>Eukaryota</taxon>
        <taxon>Sar</taxon>
        <taxon>Stramenopiles</taxon>
        <taxon>Ochrophyta</taxon>
        <taxon>Bacillariophyta</taxon>
        <taxon>Bacillariophyceae</taxon>
        <taxon>Bacillariophycidae</taxon>
        <taxon>Entomoneidaceae</taxon>
        <taxon>Entomoneis</taxon>
    </lineage>
</organism>
<dbReference type="InterPro" id="IPR021466">
    <property type="entry name" value="Put_rhamnosyl_transferase"/>
</dbReference>
<dbReference type="Pfam" id="PF11316">
    <property type="entry name" value="Rhamno_transf"/>
    <property type="match status" value="1"/>
</dbReference>
<protein>
    <submittedName>
        <fullName evidence="2">Uncharacterized protein</fullName>
    </submittedName>
</protein>
<feature type="region of interest" description="Disordered" evidence="1">
    <location>
        <begin position="423"/>
        <end position="494"/>
    </location>
</feature>
<feature type="compositionally biased region" description="Basic and acidic residues" evidence="1">
    <location>
        <begin position="455"/>
        <end position="466"/>
    </location>
</feature>
<gene>
    <name evidence="2" type="ORF">APAL1065_LOCUS439</name>
</gene>
<dbReference type="EMBL" id="HBHT01000704">
    <property type="protein sequence ID" value="CAD9940193.1"/>
    <property type="molecule type" value="Transcribed_RNA"/>
</dbReference>
<feature type="compositionally biased region" description="Basic and acidic residues" evidence="1">
    <location>
        <begin position="423"/>
        <end position="433"/>
    </location>
</feature>
<dbReference type="AlphaFoldDB" id="A0A7S2V7G3"/>